<dbReference type="Proteomes" id="UP000002051">
    <property type="component" value="Chromosome 4"/>
</dbReference>
<dbReference type="EnsemblPlants" id="AES89147">
    <property type="protein sequence ID" value="AES89147"/>
    <property type="gene ID" value="MTR_4g070510"/>
</dbReference>
<dbReference type="HOGENOM" id="CLU_3017276_0_0_1"/>
<evidence type="ECO:0000313" key="2">
    <source>
        <dbReference type="EnsemblPlants" id="AES89147"/>
    </source>
</evidence>
<organism evidence="1 3">
    <name type="scientific">Medicago truncatula</name>
    <name type="common">Barrel medic</name>
    <name type="synonym">Medicago tribuloides</name>
    <dbReference type="NCBI Taxonomy" id="3880"/>
    <lineage>
        <taxon>Eukaryota</taxon>
        <taxon>Viridiplantae</taxon>
        <taxon>Streptophyta</taxon>
        <taxon>Embryophyta</taxon>
        <taxon>Tracheophyta</taxon>
        <taxon>Spermatophyta</taxon>
        <taxon>Magnoliopsida</taxon>
        <taxon>eudicotyledons</taxon>
        <taxon>Gunneridae</taxon>
        <taxon>Pentapetalae</taxon>
        <taxon>rosids</taxon>
        <taxon>fabids</taxon>
        <taxon>Fabales</taxon>
        <taxon>Fabaceae</taxon>
        <taxon>Papilionoideae</taxon>
        <taxon>50 kb inversion clade</taxon>
        <taxon>NPAAA clade</taxon>
        <taxon>Hologalegina</taxon>
        <taxon>IRL clade</taxon>
        <taxon>Trifolieae</taxon>
        <taxon>Medicago</taxon>
    </lineage>
</organism>
<dbReference type="EMBL" id="CM001220">
    <property type="protein sequence ID" value="AES89147.1"/>
    <property type="molecule type" value="Genomic_DNA"/>
</dbReference>
<reference evidence="1 3" key="1">
    <citation type="journal article" date="2011" name="Nature">
        <title>The Medicago genome provides insight into the evolution of rhizobial symbioses.</title>
        <authorList>
            <person name="Young N.D."/>
            <person name="Debelle F."/>
            <person name="Oldroyd G.E."/>
            <person name="Geurts R."/>
            <person name="Cannon S.B."/>
            <person name="Udvardi M.K."/>
            <person name="Benedito V.A."/>
            <person name="Mayer K.F."/>
            <person name="Gouzy J."/>
            <person name="Schoof H."/>
            <person name="Van de Peer Y."/>
            <person name="Proost S."/>
            <person name="Cook D.R."/>
            <person name="Meyers B.C."/>
            <person name="Spannagl M."/>
            <person name="Cheung F."/>
            <person name="De Mita S."/>
            <person name="Krishnakumar V."/>
            <person name="Gundlach H."/>
            <person name="Zhou S."/>
            <person name="Mudge J."/>
            <person name="Bharti A.K."/>
            <person name="Murray J.D."/>
            <person name="Naoumkina M.A."/>
            <person name="Rosen B."/>
            <person name="Silverstein K.A."/>
            <person name="Tang H."/>
            <person name="Rombauts S."/>
            <person name="Zhao P.X."/>
            <person name="Zhou P."/>
            <person name="Barbe V."/>
            <person name="Bardou P."/>
            <person name="Bechner M."/>
            <person name="Bellec A."/>
            <person name="Berger A."/>
            <person name="Berges H."/>
            <person name="Bidwell S."/>
            <person name="Bisseling T."/>
            <person name="Choisne N."/>
            <person name="Couloux A."/>
            <person name="Denny R."/>
            <person name="Deshpande S."/>
            <person name="Dai X."/>
            <person name="Doyle J.J."/>
            <person name="Dudez A.M."/>
            <person name="Farmer A.D."/>
            <person name="Fouteau S."/>
            <person name="Franken C."/>
            <person name="Gibelin C."/>
            <person name="Gish J."/>
            <person name="Goldstein S."/>
            <person name="Gonzalez A.J."/>
            <person name="Green P.J."/>
            <person name="Hallab A."/>
            <person name="Hartog M."/>
            <person name="Hua A."/>
            <person name="Humphray S.J."/>
            <person name="Jeong D.H."/>
            <person name="Jing Y."/>
            <person name="Jocker A."/>
            <person name="Kenton S.M."/>
            <person name="Kim D.J."/>
            <person name="Klee K."/>
            <person name="Lai H."/>
            <person name="Lang C."/>
            <person name="Lin S."/>
            <person name="Macmil S.L."/>
            <person name="Magdelenat G."/>
            <person name="Matthews L."/>
            <person name="McCorrison J."/>
            <person name="Monaghan E.L."/>
            <person name="Mun J.H."/>
            <person name="Najar F.Z."/>
            <person name="Nicholson C."/>
            <person name="Noirot C."/>
            <person name="O'Bleness M."/>
            <person name="Paule C.R."/>
            <person name="Poulain J."/>
            <person name="Prion F."/>
            <person name="Qin B."/>
            <person name="Qu C."/>
            <person name="Retzel E.F."/>
            <person name="Riddle C."/>
            <person name="Sallet E."/>
            <person name="Samain S."/>
            <person name="Samson N."/>
            <person name="Sanders I."/>
            <person name="Saurat O."/>
            <person name="Scarpelli C."/>
            <person name="Schiex T."/>
            <person name="Segurens B."/>
            <person name="Severin A.J."/>
            <person name="Sherrier D.J."/>
            <person name="Shi R."/>
            <person name="Sims S."/>
            <person name="Singer S.R."/>
            <person name="Sinharoy S."/>
            <person name="Sterck L."/>
            <person name="Viollet A."/>
            <person name="Wang B.B."/>
            <person name="Wang K."/>
            <person name="Wang M."/>
            <person name="Wang X."/>
            <person name="Warfsmann J."/>
            <person name="Weissenbach J."/>
            <person name="White D.D."/>
            <person name="White J.D."/>
            <person name="Wiley G.B."/>
            <person name="Wincker P."/>
            <person name="Xing Y."/>
            <person name="Yang L."/>
            <person name="Yao Z."/>
            <person name="Ying F."/>
            <person name="Zhai J."/>
            <person name="Zhou L."/>
            <person name="Zuber A."/>
            <person name="Denarie J."/>
            <person name="Dixon R.A."/>
            <person name="May G.D."/>
            <person name="Schwartz D.C."/>
            <person name="Rogers J."/>
            <person name="Quetier F."/>
            <person name="Town C.D."/>
            <person name="Roe B.A."/>
        </authorList>
    </citation>
    <scope>NUCLEOTIDE SEQUENCE [LARGE SCALE GENOMIC DNA]</scope>
    <source>
        <strain evidence="1">A17</strain>
        <strain evidence="2 3">cv. Jemalong A17</strain>
    </source>
</reference>
<evidence type="ECO:0000313" key="1">
    <source>
        <dbReference type="EMBL" id="AES89147.1"/>
    </source>
</evidence>
<dbReference type="AlphaFoldDB" id="G7JHD7"/>
<accession>G7JHD7</accession>
<reference evidence="1 3" key="2">
    <citation type="journal article" date="2014" name="BMC Genomics">
        <title>An improved genome release (version Mt4.0) for the model legume Medicago truncatula.</title>
        <authorList>
            <person name="Tang H."/>
            <person name="Krishnakumar V."/>
            <person name="Bidwell S."/>
            <person name="Rosen B."/>
            <person name="Chan A."/>
            <person name="Zhou S."/>
            <person name="Gentzbittel L."/>
            <person name="Childs K.L."/>
            <person name="Yandell M."/>
            <person name="Gundlach H."/>
            <person name="Mayer K.F."/>
            <person name="Schwartz D.C."/>
            <person name="Town C.D."/>
        </authorList>
    </citation>
    <scope>GENOME REANNOTATION</scope>
    <source>
        <strain evidence="2 3">cv. Jemalong A17</strain>
    </source>
</reference>
<reference evidence="2" key="3">
    <citation type="submission" date="2015-04" db="UniProtKB">
        <authorList>
            <consortium name="EnsemblPlants"/>
        </authorList>
    </citation>
    <scope>IDENTIFICATION</scope>
    <source>
        <strain evidence="2">cv. Jemalong A17</strain>
    </source>
</reference>
<protein>
    <submittedName>
        <fullName evidence="1">DUF241 domain protein</fullName>
    </submittedName>
</protein>
<gene>
    <name evidence="1" type="ordered locus">MTR_4g070510</name>
</gene>
<name>G7JHD7_MEDTR</name>
<evidence type="ECO:0000313" key="3">
    <source>
        <dbReference type="Proteomes" id="UP000002051"/>
    </source>
</evidence>
<proteinExistence type="predicted"/>
<sequence length="56" mass="6814">MQSCIFAQTREVENMKRLQNHLEKMGLLVQDFEEWLEFLFRHLIKIRVVPLSILNQ</sequence>
<dbReference type="InterPro" id="IPR004320">
    <property type="entry name" value="BPS1_pln"/>
</dbReference>
<dbReference type="PaxDb" id="3880-AES89147"/>
<keyword evidence="3" id="KW-1185">Reference proteome</keyword>
<dbReference type="Pfam" id="PF03087">
    <property type="entry name" value="BPS1"/>
    <property type="match status" value="1"/>
</dbReference>
<dbReference type="GO" id="GO:0048367">
    <property type="term" value="P:shoot system development"/>
    <property type="evidence" value="ECO:0007669"/>
    <property type="project" value="InterPro"/>
</dbReference>
<dbReference type="GO" id="GO:0048364">
    <property type="term" value="P:root development"/>
    <property type="evidence" value="ECO:0007669"/>
    <property type="project" value="InterPro"/>
</dbReference>